<proteinExistence type="predicted"/>
<dbReference type="Proteomes" id="UP000475325">
    <property type="component" value="Unassembled WGS sequence"/>
</dbReference>
<evidence type="ECO:0000313" key="2">
    <source>
        <dbReference type="Proteomes" id="UP000475325"/>
    </source>
</evidence>
<dbReference type="AlphaFoldDB" id="A0A7C8NCR0"/>
<dbReference type="Gene3D" id="3.40.50.300">
    <property type="entry name" value="P-loop containing nucleotide triphosphate hydrolases"/>
    <property type="match status" value="1"/>
</dbReference>
<protein>
    <submittedName>
        <fullName evidence="1">Golgi transport complex subunit 3</fullName>
    </submittedName>
</protein>
<gene>
    <name evidence="1" type="primary">COG3_2</name>
    <name evidence="1" type="ORF">TWF102_005992</name>
</gene>
<dbReference type="SUPFAM" id="SSF52540">
    <property type="entry name" value="P-loop containing nucleoside triphosphate hydrolases"/>
    <property type="match status" value="1"/>
</dbReference>
<dbReference type="InterPro" id="IPR027417">
    <property type="entry name" value="P-loop_NTPase"/>
</dbReference>
<organism evidence="1 2">
    <name type="scientific">Orbilia oligospora</name>
    <name type="common">Nematode-trapping fungus</name>
    <name type="synonym">Arthrobotrys oligospora</name>
    <dbReference type="NCBI Taxonomy" id="2813651"/>
    <lineage>
        <taxon>Eukaryota</taxon>
        <taxon>Fungi</taxon>
        <taxon>Dikarya</taxon>
        <taxon>Ascomycota</taxon>
        <taxon>Pezizomycotina</taxon>
        <taxon>Orbiliomycetes</taxon>
        <taxon>Orbiliales</taxon>
        <taxon>Orbiliaceae</taxon>
        <taxon>Orbilia</taxon>
    </lineage>
</organism>
<dbReference type="PANTHER" id="PTHR35205">
    <property type="entry name" value="NB-ARC AND TPR DOMAIN PROTEIN"/>
    <property type="match status" value="1"/>
</dbReference>
<evidence type="ECO:0000313" key="1">
    <source>
        <dbReference type="EMBL" id="KAF3098955.1"/>
    </source>
</evidence>
<reference evidence="1 2" key="1">
    <citation type="submission" date="2019-06" db="EMBL/GenBank/DDBJ databases">
        <authorList>
            <person name="Palmer J.M."/>
        </authorList>
    </citation>
    <scope>NUCLEOTIDE SEQUENCE [LARGE SCALE GENOMIC DNA]</scope>
    <source>
        <strain evidence="1 2">TWF102</strain>
    </source>
</reference>
<name>A0A7C8NCR0_ORBOL</name>
<comment type="caution">
    <text evidence="1">The sequence shown here is derived from an EMBL/GenBank/DDBJ whole genome shotgun (WGS) entry which is preliminary data.</text>
</comment>
<sequence>MASTKRIADMASAEFQEYKVPLLLPFSRLLIFCGRQDTLNEVAKALKPESEPKHSRDRKEIVLHGMGGLGKSQIALEYAYCYGDHCSAVLWVDATTIDLKIPGQIDNTGQVIGDRPRSPWRVVRNWLARIDNYRWLLIADGPNDEEDSERLLKVLPAGSQGHITVTSRVTLAGFTIVDVPVMDKVSGVRLPLGNKFSSATQQVKETVEQIVDMLGNLPLALAQAAAYINMRRLDFSRYLERLRKDFDSLIGQIAIGYWLKYGLAKRLSVVSTDSKTVESIWIQRWARNTLKGGELSICEIDQDTLHILPKQRAQEAVRLVGYGITDIDSEPKSCEWVYERENWAQLKLCCDDYILKYKFENDKIDSGKLGRAMRKLGDWKNR</sequence>
<accession>A0A7C8NCR0</accession>
<dbReference type="PANTHER" id="PTHR35205:SF1">
    <property type="entry name" value="ZU5 DOMAIN-CONTAINING PROTEIN"/>
    <property type="match status" value="1"/>
</dbReference>
<dbReference type="EMBL" id="WIQW01000030">
    <property type="protein sequence ID" value="KAF3098955.1"/>
    <property type="molecule type" value="Genomic_DNA"/>
</dbReference>